<dbReference type="VEuPathDB" id="PiroplasmaDB:BMR1_03g04505"/>
<evidence type="ECO:0000313" key="4">
    <source>
        <dbReference type="Proteomes" id="UP000002899"/>
    </source>
</evidence>
<dbReference type="Pfam" id="PF00226">
    <property type="entry name" value="DnaJ"/>
    <property type="match status" value="1"/>
</dbReference>
<dbReference type="OrthoDB" id="550424at2759"/>
<dbReference type="SUPFAM" id="SSF46565">
    <property type="entry name" value="Chaperone J-domain"/>
    <property type="match status" value="1"/>
</dbReference>
<dbReference type="InterPro" id="IPR002939">
    <property type="entry name" value="DnaJ_C"/>
</dbReference>
<sequence>MNILLILLTYLRINFVFGWGWGSSNNNETNKEDDYYKILGLTRDATPKQIRRAYIDLSKKYHPDVYKEDNGEKFRDIAKAYEVLNSNEKRSIYDKYGAEGLNNNHPTSGDYFGSEDFDIFSQFFGGFGKKQRVDKAESISSPIQLDLSQLYNGTTFELKISRPVLCKFYKECIKTRKDCHGPGVRMLMQQMGPGMLVQQQMRDPNCIAAGQEWRQNCNACPNGPTTIEPILLDVTVSPGTPNGHKLIFEGKGKQYPGLEPGDIILTILTNEHDSLIREGDDLIYKLNISLKDALLGFKVHLPHFGKSPFMFERSRGNVTSDGQVFVINDMGMPLFHNNKRFGRYLVNISVTYPETLTKKQLDIISKAFE</sequence>
<keyword evidence="1" id="KW-0732">Signal</keyword>
<name>A0A1R4ACF4_BABMR</name>
<dbReference type="PANTHER" id="PTHR43888">
    <property type="entry name" value="DNAJ-LIKE-2, ISOFORM A-RELATED"/>
    <property type="match status" value="1"/>
</dbReference>
<feature type="domain" description="J" evidence="2">
    <location>
        <begin position="34"/>
        <end position="97"/>
    </location>
</feature>
<dbReference type="InterPro" id="IPR044713">
    <property type="entry name" value="DNJA1/2-like"/>
</dbReference>
<dbReference type="PRINTS" id="PR00625">
    <property type="entry name" value="JDOMAIN"/>
</dbReference>
<dbReference type="Pfam" id="PF01556">
    <property type="entry name" value="DnaJ_C"/>
    <property type="match status" value="1"/>
</dbReference>
<proteinExistence type="predicted"/>
<protein>
    <submittedName>
        <fullName evidence="3">DnaJ homolog subfamily A member 4</fullName>
    </submittedName>
</protein>
<dbReference type="EMBL" id="LN871598">
    <property type="protein sequence ID" value="SJK86686.1"/>
    <property type="molecule type" value="Genomic_DNA"/>
</dbReference>
<dbReference type="Gene3D" id="2.60.260.20">
    <property type="entry name" value="Urease metallochaperone UreE, N-terminal domain"/>
    <property type="match status" value="2"/>
</dbReference>
<dbReference type="GO" id="GO:0051082">
    <property type="term" value="F:unfolded protein binding"/>
    <property type="evidence" value="ECO:0007669"/>
    <property type="project" value="InterPro"/>
</dbReference>
<dbReference type="AlphaFoldDB" id="A0A1R4ACF4"/>
<evidence type="ECO:0000313" key="3">
    <source>
        <dbReference type="EMBL" id="SJK86686.1"/>
    </source>
</evidence>
<reference evidence="3 4" key="3">
    <citation type="journal article" date="2016" name="Sci. Rep.">
        <title>Genome-wide diversity and gene expression profiling of Babesia microti isolates identify polymorphic genes that mediate host-pathogen interactions.</title>
        <authorList>
            <person name="Silva J.C."/>
            <person name="Cornillot E."/>
            <person name="McCracken C."/>
            <person name="Usmani-Brown S."/>
            <person name="Dwivedi A."/>
            <person name="Ifeonu O.O."/>
            <person name="Crabtree J."/>
            <person name="Gotia H.T."/>
            <person name="Virji A.Z."/>
            <person name="Reynes C."/>
            <person name="Colinge J."/>
            <person name="Kumar V."/>
            <person name="Lawres L."/>
            <person name="Pazzi J.E."/>
            <person name="Pablo J.V."/>
            <person name="Hung C."/>
            <person name="Brancato J."/>
            <person name="Kumari P."/>
            <person name="Orvis J."/>
            <person name="Tretina K."/>
            <person name="Chibucos M."/>
            <person name="Ott S."/>
            <person name="Sadzewicz L."/>
            <person name="Sengamalay N."/>
            <person name="Shetty A.C."/>
            <person name="Su Q."/>
            <person name="Tallon L."/>
            <person name="Fraser C.M."/>
            <person name="Frutos R."/>
            <person name="Molina D.M."/>
            <person name="Krause P.J."/>
            <person name="Ben Mamoun C."/>
        </authorList>
    </citation>
    <scope>NUCLEOTIDE SEQUENCE [LARGE SCALE GENOMIC DNA]</scope>
    <source>
        <strain evidence="3 4">RI</strain>
    </source>
</reference>
<dbReference type="RefSeq" id="XP_021338813.1">
    <property type="nucleotide sequence ID" value="XM_021482277.1"/>
</dbReference>
<dbReference type="CDD" id="cd10747">
    <property type="entry name" value="DnaJ_C"/>
    <property type="match status" value="1"/>
</dbReference>
<dbReference type="InterPro" id="IPR036869">
    <property type="entry name" value="J_dom_sf"/>
</dbReference>
<organism evidence="3 4">
    <name type="scientific">Babesia microti (strain RI)</name>
    <dbReference type="NCBI Taxonomy" id="1133968"/>
    <lineage>
        <taxon>Eukaryota</taxon>
        <taxon>Sar</taxon>
        <taxon>Alveolata</taxon>
        <taxon>Apicomplexa</taxon>
        <taxon>Aconoidasida</taxon>
        <taxon>Piroplasmida</taxon>
        <taxon>Babesiidae</taxon>
        <taxon>Babesia</taxon>
    </lineage>
</organism>
<dbReference type="GO" id="GO:0030544">
    <property type="term" value="F:Hsp70 protein binding"/>
    <property type="evidence" value="ECO:0007669"/>
    <property type="project" value="InterPro"/>
</dbReference>
<keyword evidence="4" id="KW-1185">Reference proteome</keyword>
<reference evidence="3 4" key="2">
    <citation type="journal article" date="2013" name="PLoS ONE">
        <title>Whole genome mapping and re-organization of the nuclear and mitochondrial genomes of Babesia microti isolates.</title>
        <authorList>
            <person name="Cornillot E."/>
            <person name="Dassouli A."/>
            <person name="Garg A."/>
            <person name="Pachikara N."/>
            <person name="Randazzo S."/>
            <person name="Depoix D."/>
            <person name="Carcy B."/>
            <person name="Delbecq S."/>
            <person name="Frutos R."/>
            <person name="Silva J.C."/>
            <person name="Sutton R."/>
            <person name="Krause P.J."/>
            <person name="Mamoun C.B."/>
        </authorList>
    </citation>
    <scope>NUCLEOTIDE SEQUENCE [LARGE SCALE GENOMIC DNA]</scope>
    <source>
        <strain evidence="3 4">RI</strain>
    </source>
</reference>
<dbReference type="SMART" id="SM00271">
    <property type="entry name" value="DnaJ"/>
    <property type="match status" value="1"/>
</dbReference>
<dbReference type="InterPro" id="IPR001623">
    <property type="entry name" value="DnaJ_domain"/>
</dbReference>
<reference evidence="3 4" key="1">
    <citation type="journal article" date="2012" name="Nucleic Acids Res.">
        <title>Sequencing of the smallest Apicomplexan genome from the human pathogen Babesia microti.</title>
        <authorList>
            <person name="Cornillot E."/>
            <person name="Hadj-Kaddour K."/>
            <person name="Dassouli A."/>
            <person name="Noel B."/>
            <person name="Ranwez V."/>
            <person name="Vacherie B."/>
            <person name="Augagneur Y."/>
            <person name="Bres V."/>
            <person name="Duclos A."/>
            <person name="Randazzo S."/>
            <person name="Carcy B."/>
            <person name="Debierre-Grockiego F."/>
            <person name="Delbecq S."/>
            <person name="Moubri-Menage K."/>
            <person name="Shams-Eldin H."/>
            <person name="Usmani-Brown S."/>
            <person name="Bringaud F."/>
            <person name="Wincker P."/>
            <person name="Vivares C.P."/>
            <person name="Schwarz R.T."/>
            <person name="Schetters T.P."/>
            <person name="Krause P.J."/>
            <person name="Gorenflot A."/>
            <person name="Berry V."/>
            <person name="Barbe V."/>
            <person name="Ben Mamoun C."/>
        </authorList>
    </citation>
    <scope>NUCLEOTIDE SEQUENCE [LARGE SCALE GENOMIC DNA]</scope>
    <source>
        <strain evidence="3 4">RI</strain>
    </source>
</reference>
<dbReference type="Gene3D" id="1.10.287.110">
    <property type="entry name" value="DnaJ domain"/>
    <property type="match status" value="1"/>
</dbReference>
<dbReference type="Gene3D" id="2.10.230.10">
    <property type="entry name" value="Heat shock protein DnaJ, cysteine-rich domain"/>
    <property type="match status" value="1"/>
</dbReference>
<dbReference type="Proteomes" id="UP000002899">
    <property type="component" value="Chromosome III"/>
</dbReference>
<dbReference type="GO" id="GO:0006457">
    <property type="term" value="P:protein folding"/>
    <property type="evidence" value="ECO:0007669"/>
    <property type="project" value="InterPro"/>
</dbReference>
<accession>A0A1R4ACF4</accession>
<dbReference type="InterPro" id="IPR008971">
    <property type="entry name" value="HSP40/DnaJ_pept-bd"/>
</dbReference>
<gene>
    <name evidence="3" type="ORF">BMR1_03g04505</name>
</gene>
<evidence type="ECO:0000259" key="2">
    <source>
        <dbReference type="PROSITE" id="PS50076"/>
    </source>
</evidence>
<feature type="chain" id="PRO_5012910092" evidence="1">
    <location>
        <begin position="19"/>
        <end position="369"/>
    </location>
</feature>
<evidence type="ECO:0000256" key="1">
    <source>
        <dbReference type="SAM" id="SignalP"/>
    </source>
</evidence>
<dbReference type="PROSITE" id="PS50076">
    <property type="entry name" value="DNAJ_2"/>
    <property type="match status" value="1"/>
</dbReference>
<dbReference type="GeneID" id="24425548"/>
<dbReference type="CDD" id="cd06257">
    <property type="entry name" value="DnaJ"/>
    <property type="match status" value="1"/>
</dbReference>
<dbReference type="KEGG" id="bmic:BMR1_03g04505"/>
<dbReference type="SUPFAM" id="SSF49493">
    <property type="entry name" value="HSP40/DnaJ peptide-binding domain"/>
    <property type="match status" value="2"/>
</dbReference>
<feature type="signal peptide" evidence="1">
    <location>
        <begin position="1"/>
        <end position="18"/>
    </location>
</feature>